<protein>
    <submittedName>
        <fullName evidence="1">Uncharacterized protein</fullName>
    </submittedName>
</protein>
<name>A0A1T2XK39_9BACL</name>
<comment type="caution">
    <text evidence="1">The sequence shown here is derived from an EMBL/GenBank/DDBJ whole genome shotgun (WGS) entry which is preliminary data.</text>
</comment>
<organism evidence="1 2">
    <name type="scientific">Paenibacillus selenitireducens</name>
    <dbReference type="NCBI Taxonomy" id="1324314"/>
    <lineage>
        <taxon>Bacteria</taxon>
        <taxon>Bacillati</taxon>
        <taxon>Bacillota</taxon>
        <taxon>Bacilli</taxon>
        <taxon>Bacillales</taxon>
        <taxon>Paenibacillaceae</taxon>
        <taxon>Paenibacillus</taxon>
    </lineage>
</organism>
<evidence type="ECO:0000313" key="2">
    <source>
        <dbReference type="Proteomes" id="UP000190188"/>
    </source>
</evidence>
<proteinExistence type="predicted"/>
<gene>
    <name evidence="1" type="ORF">BVG16_04645</name>
</gene>
<dbReference type="AlphaFoldDB" id="A0A1T2XK39"/>
<reference evidence="1 2" key="1">
    <citation type="submission" date="2017-01" db="EMBL/GenBank/DDBJ databases">
        <title>Genome analysis of Paenibacillus selenitrireducens ES3-24.</title>
        <authorList>
            <person name="Xu D."/>
            <person name="Yao R."/>
            <person name="Zheng S."/>
        </authorList>
    </citation>
    <scope>NUCLEOTIDE SEQUENCE [LARGE SCALE GENOMIC DNA]</scope>
    <source>
        <strain evidence="1 2">ES3-24</strain>
    </source>
</reference>
<dbReference type="EMBL" id="MSZX01000002">
    <property type="protein sequence ID" value="OPA80043.1"/>
    <property type="molecule type" value="Genomic_DNA"/>
</dbReference>
<dbReference type="OrthoDB" id="1683552at2"/>
<evidence type="ECO:0000313" key="1">
    <source>
        <dbReference type="EMBL" id="OPA80043.1"/>
    </source>
</evidence>
<accession>A0A1T2XK39</accession>
<keyword evidence="2" id="KW-1185">Reference proteome</keyword>
<dbReference type="STRING" id="1324314.BVG16_04645"/>
<sequence length="83" mass="9441">MSYYCPLCNGLMISNITCPACSLVTIDYGKLEDYEGPYSPYAGDDVLESSTSETTQEDVSVCTHLLYCDPCQRYYQCRIHEWS</sequence>
<dbReference type="Proteomes" id="UP000190188">
    <property type="component" value="Unassembled WGS sequence"/>
</dbReference>